<keyword evidence="3" id="KW-1185">Reference proteome</keyword>
<sequence length="41" mass="4584">MLSKKQIKNPFSRKSGDNQSSILPDINEKFIEACESGDLNT</sequence>
<evidence type="ECO:0000313" key="3">
    <source>
        <dbReference type="Proteomes" id="UP000276133"/>
    </source>
</evidence>
<feature type="region of interest" description="Disordered" evidence="1">
    <location>
        <begin position="1"/>
        <end position="23"/>
    </location>
</feature>
<feature type="non-terminal residue" evidence="2">
    <location>
        <position position="41"/>
    </location>
</feature>
<accession>A0A3M7Q0Z6</accession>
<dbReference type="Proteomes" id="UP000276133">
    <property type="component" value="Unassembled WGS sequence"/>
</dbReference>
<dbReference type="EMBL" id="REGN01008005">
    <property type="protein sequence ID" value="RNA04681.1"/>
    <property type="molecule type" value="Genomic_DNA"/>
</dbReference>
<protein>
    <submittedName>
        <fullName evidence="2">Uncharacterized protein</fullName>
    </submittedName>
</protein>
<name>A0A3M7Q0Z6_BRAPC</name>
<dbReference type="AlphaFoldDB" id="A0A3M7Q0Z6"/>
<evidence type="ECO:0000256" key="1">
    <source>
        <dbReference type="SAM" id="MobiDB-lite"/>
    </source>
</evidence>
<comment type="caution">
    <text evidence="2">The sequence shown here is derived from an EMBL/GenBank/DDBJ whole genome shotgun (WGS) entry which is preliminary data.</text>
</comment>
<organism evidence="2 3">
    <name type="scientific">Brachionus plicatilis</name>
    <name type="common">Marine rotifer</name>
    <name type="synonym">Brachionus muelleri</name>
    <dbReference type="NCBI Taxonomy" id="10195"/>
    <lineage>
        <taxon>Eukaryota</taxon>
        <taxon>Metazoa</taxon>
        <taxon>Spiralia</taxon>
        <taxon>Gnathifera</taxon>
        <taxon>Rotifera</taxon>
        <taxon>Eurotatoria</taxon>
        <taxon>Monogononta</taxon>
        <taxon>Pseudotrocha</taxon>
        <taxon>Ploima</taxon>
        <taxon>Brachionidae</taxon>
        <taxon>Brachionus</taxon>
    </lineage>
</organism>
<proteinExistence type="predicted"/>
<reference evidence="2 3" key="1">
    <citation type="journal article" date="2018" name="Sci. Rep.">
        <title>Genomic signatures of local adaptation to the degree of environmental predictability in rotifers.</title>
        <authorList>
            <person name="Franch-Gras L."/>
            <person name="Hahn C."/>
            <person name="Garcia-Roger E.M."/>
            <person name="Carmona M.J."/>
            <person name="Serra M."/>
            <person name="Gomez A."/>
        </authorList>
    </citation>
    <scope>NUCLEOTIDE SEQUENCE [LARGE SCALE GENOMIC DNA]</scope>
    <source>
        <strain evidence="2">HYR1</strain>
    </source>
</reference>
<evidence type="ECO:0000313" key="2">
    <source>
        <dbReference type="EMBL" id="RNA04681.1"/>
    </source>
</evidence>
<gene>
    <name evidence="2" type="ORF">BpHYR1_051340</name>
</gene>